<dbReference type="EMBL" id="LRFG02000002">
    <property type="protein sequence ID" value="PCO05656.1"/>
    <property type="molecule type" value="Genomic_DNA"/>
</dbReference>
<gene>
    <name evidence="2" type="ORF">AWR36_006455</name>
</gene>
<organism evidence="2 3">
    <name type="scientific">Microbulbifer flavimaris</name>
    <dbReference type="NCBI Taxonomy" id="1781068"/>
    <lineage>
        <taxon>Bacteria</taxon>
        <taxon>Pseudomonadati</taxon>
        <taxon>Pseudomonadota</taxon>
        <taxon>Gammaproteobacteria</taxon>
        <taxon>Cellvibrionales</taxon>
        <taxon>Microbulbiferaceae</taxon>
        <taxon>Microbulbifer</taxon>
    </lineage>
</organism>
<dbReference type="CDD" id="cd09111">
    <property type="entry name" value="PLDc_ymdC_like_1"/>
    <property type="match status" value="1"/>
</dbReference>
<name>A0ABX4HZZ0_9GAMM</name>
<comment type="caution">
    <text evidence="2">The sequence shown here is derived from an EMBL/GenBank/DDBJ whole genome shotgun (WGS) entry which is preliminary data.</text>
</comment>
<dbReference type="SUPFAM" id="SSF56024">
    <property type="entry name" value="Phospholipase D/nuclease"/>
    <property type="match status" value="2"/>
</dbReference>
<dbReference type="InterPro" id="IPR001736">
    <property type="entry name" value="PLipase_D/transphosphatidylase"/>
</dbReference>
<feature type="domain" description="PLD phosphodiesterase" evidence="1">
    <location>
        <begin position="207"/>
        <end position="234"/>
    </location>
</feature>
<dbReference type="PROSITE" id="PS50035">
    <property type="entry name" value="PLD"/>
    <property type="match status" value="2"/>
</dbReference>
<protein>
    <submittedName>
        <fullName evidence="2">Phospholipase D family protein</fullName>
    </submittedName>
</protein>
<evidence type="ECO:0000313" key="2">
    <source>
        <dbReference type="EMBL" id="PCO05656.1"/>
    </source>
</evidence>
<proteinExistence type="predicted"/>
<dbReference type="Proteomes" id="UP000218427">
    <property type="component" value="Unassembled WGS sequence"/>
</dbReference>
<accession>A0ABX4HZZ0</accession>
<keyword evidence="3" id="KW-1185">Reference proteome</keyword>
<sequence>MQAAPSVCRAGGNYRPAILMEAPAPTHFGNRDRMQAIPHRITATSLLLALSVLSILSSGCTGPVRFPEPPPRTETLHQPGPSNSELARVVDRLTAAHPGQTGVYPVTTAQDALAVRLAAVRAAQRSVDIQYFIFRRDESGRLLTHELVDAADRGVRVRFLLDDFTTGDSIPLLAALDQHDNIEVRLFNPFPKRSTRAIELLADFCRLQRRMHNKAFTVDGRVTFIGGRNLSDKYFGIDNQQVFHDLDMITIGASLPAINRQYDVYWNSPFSFPLRTVVAGSLYRNHRAERYSELQQSAHRLLSSEYGQSLQQSPIIPALTASDELWYWGTAEVLVDPPQKIAAPAGGRARYASDRLMRAITGADHRLIIISPYMLPGQYYFQALLEAAKRGVEIHLLTNSLASSDLVLVHGPYHKYRIPMLRAGIHLYEMSATLDFENNHWHEDSRSLLHAKLFAMDERLIYAGSFNLDQRSLYLNTELGLLLDSPELAEKITNNFVANIKDNAFALSLHEGALVWTAPDGSILHRDPGASSLQRLGARLSSWLPIEHLL</sequence>
<evidence type="ECO:0000259" key="1">
    <source>
        <dbReference type="PROSITE" id="PS50035"/>
    </source>
</evidence>
<evidence type="ECO:0000313" key="3">
    <source>
        <dbReference type="Proteomes" id="UP000218427"/>
    </source>
</evidence>
<dbReference type="Gene3D" id="3.30.870.10">
    <property type="entry name" value="Endonuclease Chain A"/>
    <property type="match status" value="2"/>
</dbReference>
<reference evidence="2" key="1">
    <citation type="submission" date="2017-08" db="EMBL/GenBank/DDBJ databases">
        <title>Microbulbifer marisrubri sp. nov., a halophilic alphaproteobacterium isolated from marine sediment of the Yellow Sea, China.</title>
        <authorList>
            <person name="Zhang G."/>
            <person name="Xiong Q."/>
        </authorList>
    </citation>
    <scope>NUCLEOTIDE SEQUENCE [LARGE SCALE GENOMIC DNA]</scope>
    <source>
        <strain evidence="2">WRN-8</strain>
    </source>
</reference>
<dbReference type="CDD" id="cd09113">
    <property type="entry name" value="PLDc_ymdC_like_2"/>
    <property type="match status" value="1"/>
</dbReference>
<dbReference type="InterPro" id="IPR025202">
    <property type="entry name" value="PLD-like_dom"/>
</dbReference>
<dbReference type="Pfam" id="PF13091">
    <property type="entry name" value="PLDc_2"/>
    <property type="match status" value="2"/>
</dbReference>
<dbReference type="PANTHER" id="PTHR21248">
    <property type="entry name" value="CARDIOLIPIN SYNTHASE"/>
    <property type="match status" value="1"/>
</dbReference>
<dbReference type="SMART" id="SM00155">
    <property type="entry name" value="PLDc"/>
    <property type="match status" value="2"/>
</dbReference>
<feature type="domain" description="PLD phosphodiesterase" evidence="1">
    <location>
        <begin position="445"/>
        <end position="472"/>
    </location>
</feature>
<dbReference type="PANTHER" id="PTHR21248:SF12">
    <property type="entry name" value="CARDIOLIPIN SYNTHASE C"/>
    <property type="match status" value="1"/>
</dbReference>